<evidence type="ECO:0000313" key="5">
    <source>
        <dbReference type="EMBL" id="CAF3823791.1"/>
    </source>
</evidence>
<dbReference type="EMBL" id="CAJNOQ010010954">
    <property type="protein sequence ID" value="CAF1265128.1"/>
    <property type="molecule type" value="Genomic_DNA"/>
</dbReference>
<name>A0A815B2W1_9BILA</name>
<dbReference type="OrthoDB" id="10053060at2759"/>
<dbReference type="Proteomes" id="UP000682733">
    <property type="component" value="Unassembled WGS sequence"/>
</dbReference>
<reference evidence="4" key="1">
    <citation type="submission" date="2021-02" db="EMBL/GenBank/DDBJ databases">
        <authorList>
            <person name="Nowell W R."/>
        </authorList>
    </citation>
    <scope>NUCLEOTIDE SEQUENCE</scope>
</reference>
<dbReference type="GO" id="GO:0005858">
    <property type="term" value="C:axonemal dynein complex"/>
    <property type="evidence" value="ECO:0007669"/>
    <property type="project" value="TreeGrafter"/>
</dbReference>
<accession>A0A815B2W1</accession>
<comment type="similarity">
    <text evidence="1">Belongs to the dynein heavy chain family.</text>
</comment>
<dbReference type="GO" id="GO:0045505">
    <property type="term" value="F:dynein intermediate chain binding"/>
    <property type="evidence" value="ECO:0007669"/>
    <property type="project" value="InterPro"/>
</dbReference>
<evidence type="ECO:0000313" key="3">
    <source>
        <dbReference type="EMBL" id="CAF1057845.1"/>
    </source>
</evidence>
<sequence>MCRLTCHMLGCDRITFVDMLERNNGEIKDIIDTFLNTFEGHERSYALVFHREDSTNEVWRLVGIVDEEEFDDIDDDENDRQLILNVNETIDENTIYKVGYVFEHARLSSGDSIQNTFQIIQQARRLLAINQFDGKKYRFERRLFDEAQLYCEYRQYSQQLYSKPFIYFIRTDTEKRLQQPSTLEETDIIMSENLIYGIIPNKYPLFSLVDILSSVFENLLQLNDHKITGETLLTDSSSNLRSKISSTTQLPIKAFDIKSSSSLQQEIMYGFDDYIINETNCRYAPKMALHRFHLQLQSTLRQMQGEFQLHVPIQLLNKNLITSGDETEEEYIENLEYLIYDWETILHQELNNELSKKVTNSSPLAELEFWKERSIRMTSLLEQMKKEEVLRIINILREIDSPSLSGYNNIRVQLNNYLSEAQDNYKFLLTMERHLKTLQMGSSFQSVINILPNLMQGLKTIWTMSKYYNKDERMVPFMEKMAHEIINRVRQTIDITTIFSNFTLNEAKERCENAKQLLLQWKKDYNNTRLKLETDKRGILSWNFDYRILFEKTDYMAQICDDLIKMAMDLDEFYDIFGPDMKAVTGEEEMVDKVLEHVGDLKKAFSLCYFDIFDRLNQQRWQSLIDEFNHRSTAIEQEAKMFIRASFTQLRSAEGAFDMLIKFQKIGTGHVLSHEMIRQFTAILVQYRRELDTVREIFLKHNANPPVFKVSSFLKSFSYVLTFF</sequence>
<proteinExistence type="inferred from homology"/>
<evidence type="ECO:0000259" key="2">
    <source>
        <dbReference type="Pfam" id="PF08385"/>
    </source>
</evidence>
<dbReference type="AlphaFoldDB" id="A0A815B2W1"/>
<dbReference type="GO" id="GO:0051959">
    <property type="term" value="F:dynein light intermediate chain binding"/>
    <property type="evidence" value="ECO:0007669"/>
    <property type="project" value="InterPro"/>
</dbReference>
<dbReference type="EMBL" id="CAJOBC010020582">
    <property type="protein sequence ID" value="CAF4047130.1"/>
    <property type="molecule type" value="Genomic_DNA"/>
</dbReference>
<dbReference type="InterPro" id="IPR013594">
    <property type="entry name" value="Dynein_heavy_tail"/>
</dbReference>
<protein>
    <recommendedName>
        <fullName evidence="2">Dynein heavy chain tail domain-containing protein</fullName>
    </recommendedName>
</protein>
<dbReference type="InterPro" id="IPR026983">
    <property type="entry name" value="DHC"/>
</dbReference>
<keyword evidence="7" id="KW-1185">Reference proteome</keyword>
<dbReference type="PANTHER" id="PTHR46532">
    <property type="entry name" value="MALE FERTILITY FACTOR KL5"/>
    <property type="match status" value="1"/>
</dbReference>
<evidence type="ECO:0000313" key="6">
    <source>
        <dbReference type="EMBL" id="CAF4047130.1"/>
    </source>
</evidence>
<comment type="caution">
    <text evidence="4">The sequence shown here is derived from an EMBL/GenBank/DDBJ whole genome shotgun (WGS) entry which is preliminary data.</text>
</comment>
<dbReference type="Pfam" id="PF08385">
    <property type="entry name" value="DHC_N1"/>
    <property type="match status" value="1"/>
</dbReference>
<dbReference type="Proteomes" id="UP000663829">
    <property type="component" value="Unassembled WGS sequence"/>
</dbReference>
<dbReference type="EMBL" id="CAJNOK010008232">
    <property type="protein sequence ID" value="CAF1057845.1"/>
    <property type="molecule type" value="Genomic_DNA"/>
</dbReference>
<dbReference type="EMBL" id="CAJOBA010008246">
    <property type="protein sequence ID" value="CAF3823791.1"/>
    <property type="molecule type" value="Genomic_DNA"/>
</dbReference>
<dbReference type="Proteomes" id="UP000677228">
    <property type="component" value="Unassembled WGS sequence"/>
</dbReference>
<feature type="domain" description="Dynein heavy chain tail" evidence="2">
    <location>
        <begin position="333"/>
        <end position="707"/>
    </location>
</feature>
<dbReference type="PANTHER" id="PTHR46532:SF4">
    <property type="entry name" value="AAA+ ATPASE DOMAIN-CONTAINING PROTEIN"/>
    <property type="match status" value="1"/>
</dbReference>
<gene>
    <name evidence="4" type="ORF">GPM918_LOCUS26803</name>
    <name evidence="3" type="ORF">OVA965_LOCUS17263</name>
    <name evidence="6" type="ORF">SRO942_LOCUS27019</name>
    <name evidence="5" type="ORF">TMI583_LOCUS17273</name>
</gene>
<organism evidence="4 7">
    <name type="scientific">Didymodactylos carnosus</name>
    <dbReference type="NCBI Taxonomy" id="1234261"/>
    <lineage>
        <taxon>Eukaryota</taxon>
        <taxon>Metazoa</taxon>
        <taxon>Spiralia</taxon>
        <taxon>Gnathifera</taxon>
        <taxon>Rotifera</taxon>
        <taxon>Eurotatoria</taxon>
        <taxon>Bdelloidea</taxon>
        <taxon>Philodinida</taxon>
        <taxon>Philodinidae</taxon>
        <taxon>Didymodactylos</taxon>
    </lineage>
</organism>
<dbReference type="GO" id="GO:0007018">
    <property type="term" value="P:microtubule-based movement"/>
    <property type="evidence" value="ECO:0007669"/>
    <property type="project" value="InterPro"/>
</dbReference>
<dbReference type="Proteomes" id="UP000681722">
    <property type="component" value="Unassembled WGS sequence"/>
</dbReference>
<evidence type="ECO:0000313" key="4">
    <source>
        <dbReference type="EMBL" id="CAF1265128.1"/>
    </source>
</evidence>
<evidence type="ECO:0000313" key="7">
    <source>
        <dbReference type="Proteomes" id="UP000663829"/>
    </source>
</evidence>
<evidence type="ECO:0000256" key="1">
    <source>
        <dbReference type="ARBA" id="ARBA00008887"/>
    </source>
</evidence>